<evidence type="ECO:0000313" key="1">
    <source>
        <dbReference type="EMBL" id="KAJ7967005.1"/>
    </source>
</evidence>
<dbReference type="AlphaFoldDB" id="A0AAD7PU79"/>
<dbReference type="CDD" id="cd06464">
    <property type="entry name" value="ACD_sHsps-like"/>
    <property type="match status" value="1"/>
</dbReference>
<protein>
    <submittedName>
        <fullName evidence="1">Increased DNA methylation 3</fullName>
    </submittedName>
</protein>
<name>A0AAD7PU79_QUISA</name>
<organism evidence="1 2">
    <name type="scientific">Quillaja saponaria</name>
    <name type="common">Soap bark tree</name>
    <dbReference type="NCBI Taxonomy" id="32244"/>
    <lineage>
        <taxon>Eukaryota</taxon>
        <taxon>Viridiplantae</taxon>
        <taxon>Streptophyta</taxon>
        <taxon>Embryophyta</taxon>
        <taxon>Tracheophyta</taxon>
        <taxon>Spermatophyta</taxon>
        <taxon>Magnoliopsida</taxon>
        <taxon>eudicotyledons</taxon>
        <taxon>Gunneridae</taxon>
        <taxon>Pentapetalae</taxon>
        <taxon>rosids</taxon>
        <taxon>fabids</taxon>
        <taxon>Fabales</taxon>
        <taxon>Quillajaceae</taxon>
        <taxon>Quillaja</taxon>
    </lineage>
</organism>
<evidence type="ECO:0000313" key="2">
    <source>
        <dbReference type="Proteomes" id="UP001163823"/>
    </source>
</evidence>
<dbReference type="KEGG" id="qsa:O6P43_016394"/>
<dbReference type="GO" id="GO:0005634">
    <property type="term" value="C:nucleus"/>
    <property type="evidence" value="ECO:0007669"/>
    <property type="project" value="TreeGrafter"/>
</dbReference>
<keyword evidence="2" id="KW-1185">Reference proteome</keyword>
<dbReference type="EMBL" id="JARAOO010000006">
    <property type="protein sequence ID" value="KAJ7967005.1"/>
    <property type="molecule type" value="Genomic_DNA"/>
</dbReference>
<comment type="caution">
    <text evidence="1">The sequence shown here is derived from an EMBL/GenBank/DDBJ whole genome shotgun (WGS) entry which is preliminary data.</text>
</comment>
<gene>
    <name evidence="1" type="ORF">O6P43_016394</name>
</gene>
<accession>A0AAD7PU79</accession>
<dbReference type="InterPro" id="IPR008978">
    <property type="entry name" value="HSP20-like_chaperone"/>
</dbReference>
<dbReference type="Gene3D" id="2.60.40.790">
    <property type="match status" value="1"/>
</dbReference>
<dbReference type="PANTHER" id="PTHR34661">
    <property type="entry name" value="INCREASED DNA METHYLATION 3"/>
    <property type="match status" value="1"/>
</dbReference>
<reference evidence="1" key="1">
    <citation type="journal article" date="2023" name="Science">
        <title>Elucidation of the pathway for biosynthesis of saponin adjuvants from the soapbark tree.</title>
        <authorList>
            <person name="Reed J."/>
            <person name="Orme A."/>
            <person name="El-Demerdash A."/>
            <person name="Owen C."/>
            <person name="Martin L.B.B."/>
            <person name="Misra R.C."/>
            <person name="Kikuchi S."/>
            <person name="Rejzek M."/>
            <person name="Martin A.C."/>
            <person name="Harkess A."/>
            <person name="Leebens-Mack J."/>
            <person name="Louveau T."/>
            <person name="Stephenson M.J."/>
            <person name="Osbourn A."/>
        </authorList>
    </citation>
    <scope>NUCLEOTIDE SEQUENCE</scope>
    <source>
        <strain evidence="1">S10</strain>
    </source>
</reference>
<dbReference type="Proteomes" id="UP001163823">
    <property type="component" value="Chromosome 6"/>
</dbReference>
<dbReference type="PANTHER" id="PTHR34661:SF1">
    <property type="entry name" value="INCREASED DNA METHYLATION 3"/>
    <property type="match status" value="1"/>
</dbReference>
<sequence>MDSNGKHDYDRRFSAFQRLAEGFPPYTLSDLGPSYVSISLLERLYYYVLRDAHPHLVLKPNILHMYLKGNFPLPSSGLIEDSRQFTSFFPFKLHEQIWYPEGFRIIKGIVLIGDPVTSNNTEDEIQRFRSLSNVISLKIDMDKFLCLQFDHYAGNDSAYNCLDKGRETIITDIFSGDPPSGGFQRTYKRRCLRYPPPISPVPYVFPTAKHQGNGGAFKRMRKSDGPIVMPRHSIPDIDDCDLDASVLLTGTARRGLFGPPVGVVDIGISKAAYLFRVALPGVKKDSSGQFSCEIESNGKVHIQGLTTGGRTIRKRSRVFNIKSQQLCSPGRFALSFSLPGPVDPRLCAPKF</sequence>
<dbReference type="InterPro" id="IPR039321">
    <property type="entry name" value="IDM2/3-like"/>
</dbReference>
<proteinExistence type="predicted"/>